<comment type="caution">
    <text evidence="5">The sequence shown here is derived from an EMBL/GenBank/DDBJ whole genome shotgun (WGS) entry which is preliminary data.</text>
</comment>
<name>A0A813H5Y3_POLGL</name>
<accession>A0A813H5Y3</accession>
<dbReference type="InterPro" id="IPR036770">
    <property type="entry name" value="Ankyrin_rpt-contain_sf"/>
</dbReference>
<proteinExistence type="predicted"/>
<dbReference type="PROSITE" id="PS50297">
    <property type="entry name" value="ANK_REP_REGION"/>
    <property type="match status" value="1"/>
</dbReference>
<keyword evidence="2 3" id="KW-0040">ANK repeat</keyword>
<dbReference type="InterPro" id="IPR002110">
    <property type="entry name" value="Ankyrin_rpt"/>
</dbReference>
<dbReference type="GO" id="GO:0016409">
    <property type="term" value="F:palmitoyltransferase activity"/>
    <property type="evidence" value="ECO:0007669"/>
    <property type="project" value="TreeGrafter"/>
</dbReference>
<dbReference type="PROSITE" id="PS50088">
    <property type="entry name" value="ANK_REPEAT"/>
    <property type="match status" value="1"/>
</dbReference>
<dbReference type="AlphaFoldDB" id="A0A813H5Y3"/>
<dbReference type="OrthoDB" id="433708at2759"/>
<dbReference type="SMART" id="SM00248">
    <property type="entry name" value="ANK"/>
    <property type="match status" value="4"/>
</dbReference>
<evidence type="ECO:0000256" key="4">
    <source>
        <dbReference type="SAM" id="MobiDB-lite"/>
    </source>
</evidence>
<feature type="repeat" description="ANK" evidence="3">
    <location>
        <begin position="122"/>
        <end position="154"/>
    </location>
</feature>
<keyword evidence="6" id="KW-1185">Reference proteome</keyword>
<gene>
    <name evidence="5" type="ORF">PGLA1383_LOCUS48978</name>
</gene>
<dbReference type="Pfam" id="PF12796">
    <property type="entry name" value="Ank_2"/>
    <property type="match status" value="1"/>
</dbReference>
<keyword evidence="1" id="KW-0677">Repeat</keyword>
<feature type="non-terminal residue" evidence="5">
    <location>
        <position position="251"/>
    </location>
</feature>
<evidence type="ECO:0000313" key="6">
    <source>
        <dbReference type="Proteomes" id="UP000654075"/>
    </source>
</evidence>
<dbReference type="EMBL" id="CAJNNV010030609">
    <property type="protein sequence ID" value="CAE8633064.1"/>
    <property type="molecule type" value="Genomic_DNA"/>
</dbReference>
<protein>
    <submittedName>
        <fullName evidence="5">Uncharacterized protein</fullName>
    </submittedName>
</protein>
<organism evidence="5 6">
    <name type="scientific">Polarella glacialis</name>
    <name type="common">Dinoflagellate</name>
    <dbReference type="NCBI Taxonomy" id="89957"/>
    <lineage>
        <taxon>Eukaryota</taxon>
        <taxon>Sar</taxon>
        <taxon>Alveolata</taxon>
        <taxon>Dinophyceae</taxon>
        <taxon>Suessiales</taxon>
        <taxon>Suessiaceae</taxon>
        <taxon>Polarella</taxon>
    </lineage>
</organism>
<sequence length="251" mass="26869">MAQSPREPVEEAEEAGDKLATGASEDAPAEPSADLHVAVGTVIAESTAKSGPLVPKSSDIFLLARQQSFEVAQKLLESYPEQWTATDEDGHSLLHWAALVGHRGFCVAALSHGVPVDAQAENKQTPLMWAMLRGHMSVTRVLLDNKAAIQARDSLGATPLMIAVQHKSYSGMLLLMNRAGPNLRTSVVSDADKNGCSSAHWAAYKGDIVALKLLDYFQADLQVLDSAKMLPLHRAVCASQGIVVEFLHLGP</sequence>
<reference evidence="5" key="1">
    <citation type="submission" date="2021-02" db="EMBL/GenBank/DDBJ databases">
        <authorList>
            <person name="Dougan E. K."/>
            <person name="Rhodes N."/>
            <person name="Thang M."/>
            <person name="Chan C."/>
        </authorList>
    </citation>
    <scope>NUCLEOTIDE SEQUENCE</scope>
</reference>
<dbReference type="PANTHER" id="PTHR24161">
    <property type="entry name" value="ANK_REP_REGION DOMAIN-CONTAINING PROTEIN-RELATED"/>
    <property type="match status" value="1"/>
</dbReference>
<evidence type="ECO:0000313" key="5">
    <source>
        <dbReference type="EMBL" id="CAE8633064.1"/>
    </source>
</evidence>
<dbReference type="Gene3D" id="1.25.40.20">
    <property type="entry name" value="Ankyrin repeat-containing domain"/>
    <property type="match status" value="1"/>
</dbReference>
<dbReference type="SUPFAM" id="SSF48403">
    <property type="entry name" value="Ankyrin repeat"/>
    <property type="match status" value="1"/>
</dbReference>
<dbReference type="Proteomes" id="UP000654075">
    <property type="component" value="Unassembled WGS sequence"/>
</dbReference>
<dbReference type="GO" id="GO:0000139">
    <property type="term" value="C:Golgi membrane"/>
    <property type="evidence" value="ECO:0007669"/>
    <property type="project" value="TreeGrafter"/>
</dbReference>
<evidence type="ECO:0000256" key="1">
    <source>
        <dbReference type="ARBA" id="ARBA00022737"/>
    </source>
</evidence>
<evidence type="ECO:0000256" key="3">
    <source>
        <dbReference type="PROSITE-ProRule" id="PRU00023"/>
    </source>
</evidence>
<feature type="region of interest" description="Disordered" evidence="4">
    <location>
        <begin position="1"/>
        <end position="32"/>
    </location>
</feature>
<evidence type="ECO:0000256" key="2">
    <source>
        <dbReference type="ARBA" id="ARBA00023043"/>
    </source>
</evidence>
<dbReference type="PANTHER" id="PTHR24161:SF17">
    <property type="entry name" value="PALMITOYLTRANSFERASE"/>
    <property type="match status" value="1"/>
</dbReference>